<dbReference type="GO" id="GO:0000176">
    <property type="term" value="C:nuclear exosome (RNase complex)"/>
    <property type="evidence" value="ECO:0007669"/>
    <property type="project" value="TreeGrafter"/>
</dbReference>
<dbReference type="Pfam" id="PF23380">
    <property type="entry name" value="VIN3_C"/>
    <property type="match status" value="1"/>
</dbReference>
<dbReference type="InterPro" id="IPR056990">
    <property type="entry name" value="VIN3-like_C"/>
</dbReference>
<dbReference type="InterPro" id="IPR050080">
    <property type="entry name" value="RNase_PH"/>
</dbReference>
<dbReference type="InterPro" id="IPR036345">
    <property type="entry name" value="ExoRNase_PH_dom2_sf"/>
</dbReference>
<dbReference type="Proteomes" id="UP000541444">
    <property type="component" value="Unassembled WGS sequence"/>
</dbReference>
<evidence type="ECO:0000313" key="5">
    <source>
        <dbReference type="Proteomes" id="UP000541444"/>
    </source>
</evidence>
<feature type="region of interest" description="Disordered" evidence="2">
    <location>
        <begin position="456"/>
        <end position="489"/>
    </location>
</feature>
<dbReference type="PROSITE" id="PS51283">
    <property type="entry name" value="DUSP"/>
    <property type="match status" value="1"/>
</dbReference>
<dbReference type="Pfam" id="PF06337">
    <property type="entry name" value="DUSP"/>
    <property type="match status" value="1"/>
</dbReference>
<dbReference type="GO" id="GO:0000177">
    <property type="term" value="C:cytoplasmic exosome (RNase complex)"/>
    <property type="evidence" value="ECO:0007669"/>
    <property type="project" value="TreeGrafter"/>
</dbReference>
<dbReference type="InterPro" id="IPR020568">
    <property type="entry name" value="Ribosomal_Su5_D2-typ_SF"/>
</dbReference>
<dbReference type="GO" id="GO:0071028">
    <property type="term" value="P:nuclear mRNA surveillance"/>
    <property type="evidence" value="ECO:0007669"/>
    <property type="project" value="TreeGrafter"/>
</dbReference>
<dbReference type="Pfam" id="PF01138">
    <property type="entry name" value="RNase_PH"/>
    <property type="match status" value="1"/>
</dbReference>
<dbReference type="InterPro" id="IPR001247">
    <property type="entry name" value="ExoRNase_PH_dom1"/>
</dbReference>
<name>A0A7J7LMW0_9MAGN</name>
<dbReference type="EMBL" id="JACGCM010002161">
    <property type="protein sequence ID" value="KAF6143899.1"/>
    <property type="molecule type" value="Genomic_DNA"/>
</dbReference>
<reference evidence="4 5" key="1">
    <citation type="journal article" date="2020" name="IScience">
        <title>Genome Sequencing of the Endangered Kingdonia uniflora (Circaeasteraceae, Ranunculales) Reveals Potential Mechanisms of Evolutionary Specialization.</title>
        <authorList>
            <person name="Sun Y."/>
            <person name="Deng T."/>
            <person name="Zhang A."/>
            <person name="Moore M.J."/>
            <person name="Landis J.B."/>
            <person name="Lin N."/>
            <person name="Zhang H."/>
            <person name="Zhang X."/>
            <person name="Huang J."/>
            <person name="Zhang X."/>
            <person name="Sun H."/>
            <person name="Wang H."/>
        </authorList>
    </citation>
    <scope>NUCLEOTIDE SEQUENCE [LARGE SCALE GENOMIC DNA]</scope>
    <source>
        <strain evidence="4">TB1705</strain>
        <tissue evidence="4">Leaf</tissue>
    </source>
</reference>
<dbReference type="GO" id="GO:0005730">
    <property type="term" value="C:nucleolus"/>
    <property type="evidence" value="ECO:0007669"/>
    <property type="project" value="TreeGrafter"/>
</dbReference>
<evidence type="ECO:0000259" key="3">
    <source>
        <dbReference type="PROSITE" id="PS51283"/>
    </source>
</evidence>
<sequence length="550" mass="61483">MEYVSPEGFRLDGRRPMEMRQLRAKIGAVGKADGYAIFEMGITKIDIFVQVLQADGGTRFACINATTLALADTGIPMCDLVTSCRAGYLSSTPLLDLNYVEDSTGGADVTVGILAKLDKVALLQMDAKLLMDTFENVMQLAVEGYKAIENYIREGDESNNISGYNGKIGKEGTPVESVFVLDDEHITIKENSERDSMKSTIGNLVVSDIVGPKKHSLEGQPVEEMNIDNGLNHTKKKDEIVPFRHSGPDANPITPCKMEILRDKCSNYCKKRSEASCEVEHIKDGSTDGEYEHFLKMIRQLECEGHIEKSFRVKFLMRYSLQANSKDKRVVKVHIPIDDDSTDFQHSDKVKLMKAPRPGLMDNSHLIVNGSEGKSHDLELIQTLMEGCDYVLAPQEVWKMLHYWYKGGPALPRRMIQQSSQIRSFSVEVYPLRLQLTDARDNKQFVIHISKKSINKKSGSAKSGASRKGEGGGQSKASGSVEHEDIEPSEMGLEEIESRLGSLLQANTISQLKSGVSKEWLEDSMSGTFSILWRSHKRDKRDWERFPSFS</sequence>
<dbReference type="InterPro" id="IPR006615">
    <property type="entry name" value="Pept_C19_DUSP"/>
</dbReference>
<dbReference type="SUPFAM" id="SSF55666">
    <property type="entry name" value="Ribonuclease PH domain 2-like"/>
    <property type="match status" value="1"/>
</dbReference>
<dbReference type="GO" id="GO:0003723">
    <property type="term" value="F:RNA binding"/>
    <property type="evidence" value="ECO:0007669"/>
    <property type="project" value="TreeGrafter"/>
</dbReference>
<evidence type="ECO:0000313" key="4">
    <source>
        <dbReference type="EMBL" id="KAF6143899.1"/>
    </source>
</evidence>
<dbReference type="Gene3D" id="3.30.2230.10">
    <property type="entry name" value="DUSP-like"/>
    <property type="match status" value="1"/>
</dbReference>
<dbReference type="OrthoDB" id="27298at2759"/>
<dbReference type="SUPFAM" id="SSF143791">
    <property type="entry name" value="DUSP-like"/>
    <property type="match status" value="1"/>
</dbReference>
<dbReference type="InterPro" id="IPR035927">
    <property type="entry name" value="DUSP-like_sf"/>
</dbReference>
<dbReference type="GO" id="GO:0016075">
    <property type="term" value="P:rRNA catabolic process"/>
    <property type="evidence" value="ECO:0007669"/>
    <property type="project" value="TreeGrafter"/>
</dbReference>
<evidence type="ECO:0000256" key="2">
    <source>
        <dbReference type="SAM" id="MobiDB-lite"/>
    </source>
</evidence>
<evidence type="ECO:0000256" key="1">
    <source>
        <dbReference type="ARBA" id="ARBA00006678"/>
    </source>
</evidence>
<keyword evidence="5" id="KW-1185">Reference proteome</keyword>
<dbReference type="AlphaFoldDB" id="A0A7J7LMW0"/>
<dbReference type="SUPFAM" id="SSF54211">
    <property type="entry name" value="Ribosomal protein S5 domain 2-like"/>
    <property type="match status" value="1"/>
</dbReference>
<feature type="compositionally biased region" description="Low complexity" evidence="2">
    <location>
        <begin position="456"/>
        <end position="466"/>
    </location>
</feature>
<comment type="similarity">
    <text evidence="1">Belongs to the RNase PH family.</text>
</comment>
<dbReference type="InterPro" id="IPR015847">
    <property type="entry name" value="ExoRNase_PH_dom2"/>
</dbReference>
<protein>
    <recommendedName>
        <fullName evidence="3">DUSP domain-containing protein</fullName>
    </recommendedName>
</protein>
<dbReference type="Gene3D" id="3.30.230.70">
    <property type="entry name" value="GHMP Kinase, N-terminal domain"/>
    <property type="match status" value="2"/>
</dbReference>
<proteinExistence type="inferred from homology"/>
<dbReference type="PANTHER" id="PTHR11953">
    <property type="entry name" value="EXOSOME COMPLEX COMPONENT"/>
    <property type="match status" value="1"/>
</dbReference>
<dbReference type="GO" id="GO:0004843">
    <property type="term" value="F:cysteine-type deubiquitinase activity"/>
    <property type="evidence" value="ECO:0007669"/>
    <property type="project" value="InterPro"/>
</dbReference>
<dbReference type="GO" id="GO:0071051">
    <property type="term" value="P:poly(A)-dependent snoRNA 3'-end processing"/>
    <property type="evidence" value="ECO:0007669"/>
    <property type="project" value="TreeGrafter"/>
</dbReference>
<comment type="caution">
    <text evidence="4">The sequence shown here is derived from an EMBL/GenBank/DDBJ whole genome shotgun (WGS) entry which is preliminary data.</text>
</comment>
<accession>A0A7J7LMW0</accession>
<dbReference type="InterPro" id="IPR027408">
    <property type="entry name" value="PNPase/RNase_PH_dom_sf"/>
</dbReference>
<dbReference type="PANTHER" id="PTHR11953:SF0">
    <property type="entry name" value="EXOSOME COMPLEX COMPONENT RRP41"/>
    <property type="match status" value="1"/>
</dbReference>
<feature type="domain" description="DUSP" evidence="3">
    <location>
        <begin position="285"/>
        <end position="416"/>
    </location>
</feature>
<dbReference type="GO" id="GO:0034475">
    <property type="term" value="P:U4 snRNA 3'-end processing"/>
    <property type="evidence" value="ECO:0007669"/>
    <property type="project" value="TreeGrafter"/>
</dbReference>
<dbReference type="SMART" id="SM00695">
    <property type="entry name" value="DUSP"/>
    <property type="match status" value="1"/>
</dbReference>
<organism evidence="4 5">
    <name type="scientific">Kingdonia uniflora</name>
    <dbReference type="NCBI Taxonomy" id="39325"/>
    <lineage>
        <taxon>Eukaryota</taxon>
        <taxon>Viridiplantae</taxon>
        <taxon>Streptophyta</taxon>
        <taxon>Embryophyta</taxon>
        <taxon>Tracheophyta</taxon>
        <taxon>Spermatophyta</taxon>
        <taxon>Magnoliopsida</taxon>
        <taxon>Ranunculales</taxon>
        <taxon>Circaeasteraceae</taxon>
        <taxon>Kingdonia</taxon>
    </lineage>
</organism>
<gene>
    <name evidence="4" type="ORF">GIB67_001693</name>
</gene>
<dbReference type="Pfam" id="PF03725">
    <property type="entry name" value="RNase_PH_C"/>
    <property type="match status" value="1"/>
</dbReference>